<dbReference type="OrthoDB" id="5339038at2759"/>
<evidence type="ECO:0000256" key="1">
    <source>
        <dbReference type="SAM" id="MobiDB-lite"/>
    </source>
</evidence>
<gene>
    <name evidence="3" type="ORF">N7449_010968</name>
</gene>
<reference evidence="3" key="2">
    <citation type="journal article" date="2023" name="IMA Fungus">
        <title>Comparative genomic study of the Penicillium genus elucidates a diverse pangenome and 15 lateral gene transfer events.</title>
        <authorList>
            <person name="Petersen C."/>
            <person name="Sorensen T."/>
            <person name="Nielsen M.R."/>
            <person name="Sondergaard T.E."/>
            <person name="Sorensen J.L."/>
            <person name="Fitzpatrick D.A."/>
            <person name="Frisvad J.C."/>
            <person name="Nielsen K.L."/>
        </authorList>
    </citation>
    <scope>NUCLEOTIDE SEQUENCE</scope>
    <source>
        <strain evidence="3">IBT 20477</strain>
    </source>
</reference>
<dbReference type="PANTHER" id="PTHR38795:SF1">
    <property type="entry name" value="DUF6604 DOMAIN-CONTAINING PROTEIN"/>
    <property type="match status" value="1"/>
</dbReference>
<dbReference type="PIRSF" id="PIRSF028035">
    <property type="entry name" value="UCP028035"/>
    <property type="match status" value="1"/>
</dbReference>
<feature type="region of interest" description="Disordered" evidence="1">
    <location>
        <begin position="157"/>
        <end position="233"/>
    </location>
</feature>
<comment type="caution">
    <text evidence="3">The sequence shown here is derived from an EMBL/GenBank/DDBJ whole genome shotgun (WGS) entry which is preliminary data.</text>
</comment>
<dbReference type="AlphaFoldDB" id="A0A9W9M2H1"/>
<keyword evidence="4" id="KW-1185">Reference proteome</keyword>
<organism evidence="3 4">
    <name type="scientific">Penicillium cf. viridicatum</name>
    <dbReference type="NCBI Taxonomy" id="2972119"/>
    <lineage>
        <taxon>Eukaryota</taxon>
        <taxon>Fungi</taxon>
        <taxon>Dikarya</taxon>
        <taxon>Ascomycota</taxon>
        <taxon>Pezizomycotina</taxon>
        <taxon>Eurotiomycetes</taxon>
        <taxon>Eurotiomycetidae</taxon>
        <taxon>Eurotiales</taxon>
        <taxon>Aspergillaceae</taxon>
        <taxon>Penicillium</taxon>
    </lineage>
</organism>
<reference evidence="3" key="1">
    <citation type="submission" date="2022-11" db="EMBL/GenBank/DDBJ databases">
        <authorList>
            <person name="Petersen C."/>
        </authorList>
    </citation>
    <scope>NUCLEOTIDE SEQUENCE</scope>
    <source>
        <strain evidence="3">IBT 20477</strain>
    </source>
</reference>
<evidence type="ECO:0000313" key="3">
    <source>
        <dbReference type="EMBL" id="KAJ5186204.1"/>
    </source>
</evidence>
<name>A0A9W9M2H1_9EURO</name>
<dbReference type="Proteomes" id="UP001150942">
    <property type="component" value="Unassembled WGS sequence"/>
</dbReference>
<dbReference type="InterPro" id="IPR016864">
    <property type="entry name" value="UCP028035"/>
</dbReference>
<dbReference type="Pfam" id="PF20253">
    <property type="entry name" value="DUF6604"/>
    <property type="match status" value="1"/>
</dbReference>
<protein>
    <recommendedName>
        <fullName evidence="2">DUF6604 domain-containing protein</fullName>
    </recommendedName>
</protein>
<proteinExistence type="predicted"/>
<dbReference type="InterPro" id="IPR046539">
    <property type="entry name" value="DUF6604"/>
</dbReference>
<evidence type="ECO:0000259" key="2">
    <source>
        <dbReference type="Pfam" id="PF20253"/>
    </source>
</evidence>
<accession>A0A9W9M2H1</accession>
<evidence type="ECO:0000313" key="4">
    <source>
        <dbReference type="Proteomes" id="UP001150942"/>
    </source>
</evidence>
<feature type="compositionally biased region" description="Basic residues" evidence="1">
    <location>
        <begin position="191"/>
        <end position="216"/>
    </location>
</feature>
<dbReference type="EMBL" id="JAPQKQ010000008">
    <property type="protein sequence ID" value="KAJ5186204.1"/>
    <property type="molecule type" value="Genomic_DNA"/>
</dbReference>
<sequence length="985" mass="111862">MADHNTYLKYKRDERYLVYWIIHASAHIMKKFPSNSTEGTILTAAISLSTLKSLSQLIAKHIYPIPTTIFRLFESVIDARKRTQHFYLHSTASNPDPEIQKSNASHQHWIEGLSDAFDLLGGKTWQKVKEGSSDTSGTFDEDEEQVIFANTFSMLSLDGQTEGGGEMDADADADDGGEEEPGTPEAAIRQAARRAKQKPSKKGKKNKRGRKPKRKEKAVESTSGSDPQDIPLESYRIIEDETGMITDYLMAVYSITQQLVRLRHELQGAWYSVAYQDMNTSVASSLCKVAIGMIKDAQSQIFVEFPGHDSFDTVMQTLTRGDPDKANGMFGLSINRFNPDGTLDQTSPQSNIDVREEFLMYTYQDLVDFITDYQRTRSGKPTKPMLKSIQDWDPYLNLLRASKDQRLKWRRSFTINWLYDLVNVFSSIVVQRRTMRGQNIPLETVDWSRTGPWNQHRRLFGMNDFAGDITHLAVQKPGTEIRSKVLPHHVFELQCIVDSLAVSRGWSISVLTGHVLKPAAKNFRPRRDVDLFMDRENKRFGKGFCSSVDILSQLFDKDATLHGDPSRNKSLKEFMIDVRMDLINWLGESKYMYGLTDIPPSRSSNTNTNGLWEYCPFLCGAGLSEALELTHSMALRIWDSVPEPMCVIHLHNMLVQKGLLSRPVGLWNSVVELFQNTVFVDGKAPTSHFVEAFEGLVGEQRSRREFFQSRAQKRRFARNATDLHDLLDPSVNRFYKERTLLQVFNRANWAPARIPDEELPISTGLAFMRLAKVKQSRDRVTGKVTLADTDLVKRARSRGWSDEDIIAASSKLPSESKDPHTAGVMNALQTTAPEGYTVGNWSNTHPEGEFDLIAYLSVLRLDFISDICGEMRPLSSLNYIVVLARCYMLFMEIEDNLKKCRNPTWVQTYEGNSKLTEQKRLSLTVFALAEADPECLGIMADVFEEMRGGFIHHIYWDDLMDTKKATETFKSGDKVPFGPDSCMIM</sequence>
<dbReference type="PANTHER" id="PTHR38795">
    <property type="entry name" value="DUF6604 DOMAIN-CONTAINING PROTEIN"/>
    <property type="match status" value="1"/>
</dbReference>
<feature type="compositionally biased region" description="Acidic residues" evidence="1">
    <location>
        <begin position="165"/>
        <end position="182"/>
    </location>
</feature>
<feature type="domain" description="DUF6604" evidence="2">
    <location>
        <begin position="9"/>
        <end position="302"/>
    </location>
</feature>